<dbReference type="Gene3D" id="1.10.150.650">
    <property type="match status" value="1"/>
</dbReference>
<keyword evidence="3" id="KW-1185">Reference proteome</keyword>
<dbReference type="GO" id="GO:0004534">
    <property type="term" value="F:5'-3' RNA exonuclease activity"/>
    <property type="evidence" value="ECO:0007669"/>
    <property type="project" value="TreeGrafter"/>
</dbReference>
<dbReference type="PANTHER" id="PTHR42924">
    <property type="entry name" value="EXONUCLEASE"/>
    <property type="match status" value="1"/>
</dbReference>
<evidence type="ECO:0000259" key="1">
    <source>
        <dbReference type="SMART" id="SM00481"/>
    </source>
</evidence>
<feature type="domain" description="Polymerase/histidinol phosphatase N-terminal" evidence="1">
    <location>
        <begin position="3"/>
        <end position="68"/>
    </location>
</feature>
<dbReference type="CDD" id="cd07438">
    <property type="entry name" value="PHP_HisPPase_AMP"/>
    <property type="match status" value="1"/>
</dbReference>
<dbReference type="STRING" id="321763.SAMN04488692_106120"/>
<dbReference type="EMBL" id="FNGO01000006">
    <property type="protein sequence ID" value="SDL63296.1"/>
    <property type="molecule type" value="Genomic_DNA"/>
</dbReference>
<evidence type="ECO:0000313" key="3">
    <source>
        <dbReference type="Proteomes" id="UP000199476"/>
    </source>
</evidence>
<dbReference type="InterPro" id="IPR004013">
    <property type="entry name" value="PHP_dom"/>
</dbReference>
<dbReference type="AlphaFoldDB" id="A0A1G9LN16"/>
<dbReference type="PANTHER" id="PTHR42924:SF3">
    <property type="entry name" value="POLYMERASE_HISTIDINOL PHOSPHATASE N-TERMINAL DOMAIN-CONTAINING PROTEIN"/>
    <property type="match status" value="1"/>
</dbReference>
<protein>
    <recommendedName>
        <fullName evidence="1">Polymerase/histidinol phosphatase N-terminal domain-containing protein</fullName>
    </recommendedName>
</protein>
<dbReference type="RefSeq" id="WP_089759236.1">
    <property type="nucleotide sequence ID" value="NZ_FNGO01000006.1"/>
</dbReference>
<proteinExistence type="predicted"/>
<sequence length="275" mass="30829">MAADLHLHTRASDGSFTPRTVVEKADQLGFKYIAITDHDTITGVKSAQDHSQDKDLEVLTGVEINTEFKGEDVHLLGYLFDPENDSITDMMELISKSRIERAKKIISRLKDAGYPVSFAELENYVPGEIYTRSHIAEMLSQKGLAESYEAAFERYLGRGNDFYIGRDYITAARAIESIKEGGGVSVLAHPGKLENQDRIIEGLRKFELDGLEVYYPDHSSRTNSNLLKKADKHDMLITGGSDFHGPDKRSSNQLGTIKLADYHVEKLKNFALRKC</sequence>
<dbReference type="Pfam" id="PF02811">
    <property type="entry name" value="PHP"/>
    <property type="match status" value="1"/>
</dbReference>
<dbReference type="SUPFAM" id="SSF89550">
    <property type="entry name" value="PHP domain-like"/>
    <property type="match status" value="1"/>
</dbReference>
<evidence type="ECO:0000313" key="2">
    <source>
        <dbReference type="EMBL" id="SDL63296.1"/>
    </source>
</evidence>
<reference evidence="2 3" key="1">
    <citation type="submission" date="2016-10" db="EMBL/GenBank/DDBJ databases">
        <authorList>
            <person name="de Groot N.N."/>
        </authorList>
    </citation>
    <scope>NUCLEOTIDE SEQUENCE [LARGE SCALE GENOMIC DNA]</scope>
    <source>
        <strain evidence="2 3">SLAS-1</strain>
    </source>
</reference>
<dbReference type="Gene3D" id="3.20.20.140">
    <property type="entry name" value="Metal-dependent hydrolases"/>
    <property type="match status" value="1"/>
</dbReference>
<accession>A0A1G9LN16</accession>
<dbReference type="InterPro" id="IPR003141">
    <property type="entry name" value="Pol/His_phosphatase_N"/>
</dbReference>
<dbReference type="GO" id="GO:0035312">
    <property type="term" value="F:5'-3' DNA exonuclease activity"/>
    <property type="evidence" value="ECO:0007669"/>
    <property type="project" value="TreeGrafter"/>
</dbReference>
<name>A0A1G9LN16_9FIRM</name>
<dbReference type="InterPro" id="IPR016195">
    <property type="entry name" value="Pol/histidinol_Pase-like"/>
</dbReference>
<dbReference type="SMART" id="SM00481">
    <property type="entry name" value="POLIIIAc"/>
    <property type="match status" value="1"/>
</dbReference>
<gene>
    <name evidence="2" type="ORF">SAMN04488692_106120</name>
</gene>
<dbReference type="OrthoDB" id="9804333at2"/>
<dbReference type="InterPro" id="IPR052018">
    <property type="entry name" value="PHP_domain"/>
</dbReference>
<dbReference type="Proteomes" id="UP000199476">
    <property type="component" value="Unassembled WGS sequence"/>
</dbReference>
<organism evidence="2 3">
    <name type="scientific">Halarsenatibacter silvermanii</name>
    <dbReference type="NCBI Taxonomy" id="321763"/>
    <lineage>
        <taxon>Bacteria</taxon>
        <taxon>Bacillati</taxon>
        <taxon>Bacillota</taxon>
        <taxon>Clostridia</taxon>
        <taxon>Halanaerobiales</taxon>
        <taxon>Halarsenatibacteraceae</taxon>
        <taxon>Halarsenatibacter</taxon>
    </lineage>
</organism>